<name>A0A8S3JEL3_9BILA</name>
<sequence length="132" mass="14910">MTERVNRTLKLQIRIYAQQNHQLWDEEIQKLALTIRTQFEVGQFVCVTVPVGHSLLGKMRAPFQRPCKIMETISSSLAFIVKRLSGNVNLGTVNADSMKIAKIIHSNNQDSLISTAVRASTYNLVILLKDDQ</sequence>
<evidence type="ECO:0000313" key="2">
    <source>
        <dbReference type="Proteomes" id="UP000681720"/>
    </source>
</evidence>
<protein>
    <submittedName>
        <fullName evidence="1">Uncharacterized protein</fullName>
    </submittedName>
</protein>
<organism evidence="1 2">
    <name type="scientific">Rotaria magnacalcarata</name>
    <dbReference type="NCBI Taxonomy" id="392030"/>
    <lineage>
        <taxon>Eukaryota</taxon>
        <taxon>Metazoa</taxon>
        <taxon>Spiralia</taxon>
        <taxon>Gnathifera</taxon>
        <taxon>Rotifera</taxon>
        <taxon>Eurotatoria</taxon>
        <taxon>Bdelloidea</taxon>
        <taxon>Philodinida</taxon>
        <taxon>Philodinidae</taxon>
        <taxon>Rotaria</taxon>
    </lineage>
</organism>
<gene>
    <name evidence="1" type="ORF">GIL414_LOCUS82723</name>
</gene>
<proteinExistence type="predicted"/>
<accession>A0A8S3JEL3</accession>
<evidence type="ECO:0000313" key="1">
    <source>
        <dbReference type="EMBL" id="CAF5217991.1"/>
    </source>
</evidence>
<dbReference type="EMBL" id="CAJOBJ010360939">
    <property type="protein sequence ID" value="CAF5217991.1"/>
    <property type="molecule type" value="Genomic_DNA"/>
</dbReference>
<dbReference type="Proteomes" id="UP000681720">
    <property type="component" value="Unassembled WGS sequence"/>
</dbReference>
<comment type="caution">
    <text evidence="1">The sequence shown here is derived from an EMBL/GenBank/DDBJ whole genome shotgun (WGS) entry which is preliminary data.</text>
</comment>
<reference evidence="1" key="1">
    <citation type="submission" date="2021-02" db="EMBL/GenBank/DDBJ databases">
        <authorList>
            <person name="Nowell W R."/>
        </authorList>
    </citation>
    <scope>NUCLEOTIDE SEQUENCE</scope>
</reference>
<dbReference type="AlphaFoldDB" id="A0A8S3JEL3"/>